<reference evidence="1 2" key="1">
    <citation type="submission" date="2023-03" db="EMBL/GenBank/DDBJ databases">
        <title>High recombination rates correlate with genetic variation in Cardiocondyla obscurior ants.</title>
        <authorList>
            <person name="Errbii M."/>
        </authorList>
    </citation>
    <scope>NUCLEOTIDE SEQUENCE [LARGE SCALE GENOMIC DNA]</scope>
    <source>
        <strain evidence="1">Alpha-2009</strain>
        <tissue evidence="1">Whole body</tissue>
    </source>
</reference>
<dbReference type="Proteomes" id="UP001430953">
    <property type="component" value="Unassembled WGS sequence"/>
</dbReference>
<protein>
    <submittedName>
        <fullName evidence="1">Uncharacterized protein</fullName>
    </submittedName>
</protein>
<dbReference type="EMBL" id="JADYXP020000011">
    <property type="protein sequence ID" value="KAL0114166.1"/>
    <property type="molecule type" value="Genomic_DNA"/>
</dbReference>
<proteinExistence type="predicted"/>
<evidence type="ECO:0000313" key="2">
    <source>
        <dbReference type="Proteomes" id="UP001430953"/>
    </source>
</evidence>
<gene>
    <name evidence="1" type="ORF">PUN28_011466</name>
</gene>
<name>A0AAW2FIF7_9HYME</name>
<sequence length="136" mass="16049">MILNLSKNTITYRFTTCARCHPFIHKYLLAALRYDENDSVNVMERLVDEEREEETCSWRERTRSLRAVIHNNLIDKSRRSQNEEKDQCLKRAMALDLRSTFVYTRNVSQCLEYSVAYNDKILISGITFERNVATSC</sequence>
<dbReference type="AlphaFoldDB" id="A0AAW2FIF7"/>
<evidence type="ECO:0000313" key="1">
    <source>
        <dbReference type="EMBL" id="KAL0114166.1"/>
    </source>
</evidence>
<organism evidence="1 2">
    <name type="scientific">Cardiocondyla obscurior</name>
    <dbReference type="NCBI Taxonomy" id="286306"/>
    <lineage>
        <taxon>Eukaryota</taxon>
        <taxon>Metazoa</taxon>
        <taxon>Ecdysozoa</taxon>
        <taxon>Arthropoda</taxon>
        <taxon>Hexapoda</taxon>
        <taxon>Insecta</taxon>
        <taxon>Pterygota</taxon>
        <taxon>Neoptera</taxon>
        <taxon>Endopterygota</taxon>
        <taxon>Hymenoptera</taxon>
        <taxon>Apocrita</taxon>
        <taxon>Aculeata</taxon>
        <taxon>Formicoidea</taxon>
        <taxon>Formicidae</taxon>
        <taxon>Myrmicinae</taxon>
        <taxon>Cardiocondyla</taxon>
    </lineage>
</organism>
<comment type="caution">
    <text evidence="1">The sequence shown here is derived from an EMBL/GenBank/DDBJ whole genome shotgun (WGS) entry which is preliminary data.</text>
</comment>
<keyword evidence="2" id="KW-1185">Reference proteome</keyword>
<accession>A0AAW2FIF7</accession>